<dbReference type="EMBL" id="BGZK01000007">
    <property type="protein sequence ID" value="GBP00978.1"/>
    <property type="molecule type" value="Genomic_DNA"/>
</dbReference>
<dbReference type="AlphaFoldDB" id="A0A4C1SIE5"/>
<name>A0A4C1SIE5_EUMVA</name>
<dbReference type="OrthoDB" id="7489123at2759"/>
<reference evidence="1 2" key="1">
    <citation type="journal article" date="2019" name="Commun. Biol.">
        <title>The bagworm genome reveals a unique fibroin gene that provides high tensile strength.</title>
        <authorList>
            <person name="Kono N."/>
            <person name="Nakamura H."/>
            <person name="Ohtoshi R."/>
            <person name="Tomita M."/>
            <person name="Numata K."/>
            <person name="Arakawa K."/>
        </authorList>
    </citation>
    <scope>NUCLEOTIDE SEQUENCE [LARGE SCALE GENOMIC DNA]</scope>
</reference>
<dbReference type="Proteomes" id="UP000299102">
    <property type="component" value="Unassembled WGS sequence"/>
</dbReference>
<gene>
    <name evidence="1" type="ORF">EVAR_2274_1</name>
</gene>
<protein>
    <submittedName>
        <fullName evidence="1">Uncharacterized protein</fullName>
    </submittedName>
</protein>
<comment type="caution">
    <text evidence="1">The sequence shown here is derived from an EMBL/GenBank/DDBJ whole genome shotgun (WGS) entry which is preliminary data.</text>
</comment>
<evidence type="ECO:0000313" key="1">
    <source>
        <dbReference type="EMBL" id="GBP00978.1"/>
    </source>
</evidence>
<keyword evidence="2" id="KW-1185">Reference proteome</keyword>
<sequence>MATKSLKRLGLLVGEWSYLPFHITTAKLPVELKLGLSEATVATVEFYQPSTSSWTSSRRNIGCWVILDQRVGDNGRKIETAPPLRRESNSKPLLVCAAERDQRWCPFYEVSGHELTSCGWFYIINPDKR</sequence>
<proteinExistence type="predicted"/>
<organism evidence="1 2">
    <name type="scientific">Eumeta variegata</name>
    <name type="common">Bagworm moth</name>
    <name type="synonym">Eumeta japonica</name>
    <dbReference type="NCBI Taxonomy" id="151549"/>
    <lineage>
        <taxon>Eukaryota</taxon>
        <taxon>Metazoa</taxon>
        <taxon>Ecdysozoa</taxon>
        <taxon>Arthropoda</taxon>
        <taxon>Hexapoda</taxon>
        <taxon>Insecta</taxon>
        <taxon>Pterygota</taxon>
        <taxon>Neoptera</taxon>
        <taxon>Endopterygota</taxon>
        <taxon>Lepidoptera</taxon>
        <taxon>Glossata</taxon>
        <taxon>Ditrysia</taxon>
        <taxon>Tineoidea</taxon>
        <taxon>Psychidae</taxon>
        <taxon>Oiketicinae</taxon>
        <taxon>Eumeta</taxon>
    </lineage>
</organism>
<evidence type="ECO:0000313" key="2">
    <source>
        <dbReference type="Proteomes" id="UP000299102"/>
    </source>
</evidence>
<accession>A0A4C1SIE5</accession>